<keyword evidence="3" id="KW-1185">Reference proteome</keyword>
<organism evidence="2 3">
    <name type="scientific">Prorocentrum cordatum</name>
    <dbReference type="NCBI Taxonomy" id="2364126"/>
    <lineage>
        <taxon>Eukaryota</taxon>
        <taxon>Sar</taxon>
        <taxon>Alveolata</taxon>
        <taxon>Dinophyceae</taxon>
        <taxon>Prorocentrales</taxon>
        <taxon>Prorocentraceae</taxon>
        <taxon>Prorocentrum</taxon>
    </lineage>
</organism>
<evidence type="ECO:0000256" key="1">
    <source>
        <dbReference type="SAM" id="MobiDB-lite"/>
    </source>
</evidence>
<accession>A0ABN9V3K5</accession>
<proteinExistence type="predicted"/>
<feature type="region of interest" description="Disordered" evidence="1">
    <location>
        <begin position="134"/>
        <end position="153"/>
    </location>
</feature>
<evidence type="ECO:0008006" key="4">
    <source>
        <dbReference type="Google" id="ProtNLM"/>
    </source>
</evidence>
<evidence type="ECO:0000313" key="2">
    <source>
        <dbReference type="EMBL" id="CAK0867371.1"/>
    </source>
</evidence>
<protein>
    <recommendedName>
        <fullName evidence="4">Reverse transcriptase domain-containing protein</fullName>
    </recommendedName>
</protein>
<name>A0ABN9V3K5_9DINO</name>
<dbReference type="Proteomes" id="UP001189429">
    <property type="component" value="Unassembled WGS sequence"/>
</dbReference>
<gene>
    <name evidence="2" type="ORF">PCOR1329_LOCUS54325</name>
</gene>
<reference evidence="2" key="1">
    <citation type="submission" date="2023-10" db="EMBL/GenBank/DDBJ databases">
        <authorList>
            <person name="Chen Y."/>
            <person name="Shah S."/>
            <person name="Dougan E. K."/>
            <person name="Thang M."/>
            <person name="Chan C."/>
        </authorList>
    </citation>
    <scope>NUCLEOTIDE SEQUENCE [LARGE SCALE GENOMIC DNA]</scope>
</reference>
<dbReference type="EMBL" id="CAUYUJ010016636">
    <property type="protein sequence ID" value="CAK0867371.1"/>
    <property type="molecule type" value="Genomic_DNA"/>
</dbReference>
<comment type="caution">
    <text evidence="2">The sequence shown here is derived from an EMBL/GenBank/DDBJ whole genome shotgun (WGS) entry which is preliminary data.</text>
</comment>
<evidence type="ECO:0000313" key="3">
    <source>
        <dbReference type="Proteomes" id="UP001189429"/>
    </source>
</evidence>
<sequence length="450" mass="46878">MVDGAAAQPGFDSPSGDPEPRHVAAAEAGNLPGLAWWDTFELQGALREPVPTWTAVPDSLAVAVGELLGAALKAVAADPAREAAWARMLLLPRVLFAIPPAGDDQHADWPPAPKVIGARIPQAWAGDWAGLWAATARPGDNGGGGSRRPPDAATHTKRVHELIMLGEVSRAAAAASGPGKLAVGAEARARVASLFPGAGAPRVPPPPQCPSEAWEADDAEEAARHLNKFPRSSGPGLTGARFEHWATLRGNADGKEALVQVLAVILRGDAPPAASKAQNSAVLSLDVANAFNELDRDVVLREVAQRLPSLARLALARYGGDTTHGANAAETTAEVATRRVHISIVEAKDPVKMKYKIVLSPERAPPGPAHSLVVSSDIEDEQPEEFGKRSAPRRQRGMPMPSRAPSVGASSLPETPEAMVSAAVTDEGAFMQQTPAVSGHTSASNVVDMP</sequence>
<feature type="region of interest" description="Disordered" evidence="1">
    <location>
        <begin position="1"/>
        <end position="23"/>
    </location>
</feature>
<feature type="region of interest" description="Disordered" evidence="1">
    <location>
        <begin position="375"/>
        <end position="427"/>
    </location>
</feature>